<keyword evidence="1" id="KW-1133">Transmembrane helix</keyword>
<reference evidence="2 3" key="1">
    <citation type="submission" date="2019-06" db="EMBL/GenBank/DDBJ databases">
        <title>Whole genome shotgun sequence of Vibrio comitans NBRC 102076.</title>
        <authorList>
            <person name="Hosoyama A."/>
            <person name="Uohara A."/>
            <person name="Ohji S."/>
            <person name="Ichikawa N."/>
        </authorList>
    </citation>
    <scope>NUCLEOTIDE SEQUENCE [LARGE SCALE GENOMIC DNA]</scope>
    <source>
        <strain evidence="2 3">NBRC 102076</strain>
    </source>
</reference>
<gene>
    <name evidence="2" type="ORF">VCO01S_18580</name>
</gene>
<evidence type="ECO:0000313" key="2">
    <source>
        <dbReference type="EMBL" id="GEA60665.1"/>
    </source>
</evidence>
<feature type="transmembrane region" description="Helical" evidence="1">
    <location>
        <begin position="20"/>
        <end position="37"/>
    </location>
</feature>
<sequence>MFSFIRQFIIDQTGATAIEYGMIGMAIATVLALIMGNNDIGFMSTLSSLYELIIISF</sequence>
<evidence type="ECO:0008006" key="4">
    <source>
        <dbReference type="Google" id="ProtNLM"/>
    </source>
</evidence>
<keyword evidence="1" id="KW-0472">Membrane</keyword>
<name>A0A4Y3INJ4_9VIBR</name>
<keyword evidence="3" id="KW-1185">Reference proteome</keyword>
<comment type="caution">
    <text evidence="2">The sequence shown here is derived from an EMBL/GenBank/DDBJ whole genome shotgun (WGS) entry which is preliminary data.</text>
</comment>
<dbReference type="Pfam" id="PF04964">
    <property type="entry name" value="Flp_Fap"/>
    <property type="match status" value="1"/>
</dbReference>
<organism evidence="2 3">
    <name type="scientific">Vibrio comitans NBRC 102076</name>
    <dbReference type="NCBI Taxonomy" id="1219078"/>
    <lineage>
        <taxon>Bacteria</taxon>
        <taxon>Pseudomonadati</taxon>
        <taxon>Pseudomonadota</taxon>
        <taxon>Gammaproteobacteria</taxon>
        <taxon>Vibrionales</taxon>
        <taxon>Vibrionaceae</taxon>
        <taxon>Vibrio</taxon>
    </lineage>
</organism>
<dbReference type="AlphaFoldDB" id="A0A4Y3INJ4"/>
<evidence type="ECO:0000256" key="1">
    <source>
        <dbReference type="SAM" id="Phobius"/>
    </source>
</evidence>
<evidence type="ECO:0000313" key="3">
    <source>
        <dbReference type="Proteomes" id="UP000318242"/>
    </source>
</evidence>
<dbReference type="EMBL" id="BJLH01000007">
    <property type="protein sequence ID" value="GEA60665.1"/>
    <property type="molecule type" value="Genomic_DNA"/>
</dbReference>
<dbReference type="OrthoDB" id="5690605at2"/>
<accession>A0A4Y3INJ4</accession>
<keyword evidence="1" id="KW-0812">Transmembrane</keyword>
<dbReference type="InterPro" id="IPR007047">
    <property type="entry name" value="Flp_Fap"/>
</dbReference>
<protein>
    <recommendedName>
        <fullName evidence="4">Flp family type IVb pilin</fullName>
    </recommendedName>
</protein>
<proteinExistence type="predicted"/>
<dbReference type="Proteomes" id="UP000318242">
    <property type="component" value="Unassembled WGS sequence"/>
</dbReference>
<dbReference type="RefSeq" id="WP_141271067.1">
    <property type="nucleotide sequence ID" value="NZ_BJLH01000007.1"/>
</dbReference>